<accession>S3UUJ1</accession>
<dbReference type="EMBL" id="AKWZ02000010">
    <property type="protein sequence ID" value="EPG72913.1"/>
    <property type="molecule type" value="Genomic_DNA"/>
</dbReference>
<evidence type="ECO:0000313" key="2">
    <source>
        <dbReference type="Proteomes" id="UP000014540"/>
    </source>
</evidence>
<evidence type="ECO:0000313" key="1">
    <source>
        <dbReference type="EMBL" id="EPG72913.1"/>
    </source>
</evidence>
<protein>
    <submittedName>
        <fullName evidence="1">Uncharacterized protein</fullName>
    </submittedName>
</protein>
<dbReference type="AlphaFoldDB" id="S3UUJ1"/>
<reference evidence="1" key="1">
    <citation type="submission" date="2013-04" db="EMBL/GenBank/DDBJ databases">
        <authorList>
            <person name="Harkins D.M."/>
            <person name="Durkin A.S."/>
            <person name="Selengut J.D."/>
            <person name="Sanka R."/>
            <person name="DePew J."/>
            <person name="Purushe J."/>
            <person name="Ahmed A."/>
            <person name="van der Linden H."/>
            <person name="Goris M.G.A."/>
            <person name="Hartskeerl R.A."/>
            <person name="Vinetz J.M."/>
            <person name="Sutton G.G."/>
            <person name="Nelson W.C."/>
            <person name="Fouts D.E."/>
        </authorList>
    </citation>
    <scope>NUCLEOTIDE SEQUENCE [LARGE SCALE GENOMIC DNA]</scope>
    <source>
        <strain evidence="1">BUT 6</strain>
    </source>
</reference>
<keyword evidence="2" id="KW-1185">Reference proteome</keyword>
<dbReference type="Proteomes" id="UP000014540">
    <property type="component" value="Unassembled WGS sequence"/>
</dbReference>
<comment type="caution">
    <text evidence="1">The sequence shown here is derived from an EMBL/GenBank/DDBJ whole genome shotgun (WGS) entry which is preliminary data.</text>
</comment>
<gene>
    <name evidence="1" type="ORF">LEP1GSC058_2411</name>
</gene>
<proteinExistence type="predicted"/>
<organism evidence="1 2">
    <name type="scientific">Leptospira fainei serovar Hurstbridge str. BUT 6</name>
    <dbReference type="NCBI Taxonomy" id="1193011"/>
    <lineage>
        <taxon>Bacteria</taxon>
        <taxon>Pseudomonadati</taxon>
        <taxon>Spirochaetota</taxon>
        <taxon>Spirochaetia</taxon>
        <taxon>Leptospirales</taxon>
        <taxon>Leptospiraceae</taxon>
        <taxon>Leptospira</taxon>
    </lineage>
</organism>
<name>S3UUJ1_9LEPT</name>
<sequence>MLATEPQDVVRQVRDAVEPSRTGCETAKRRVPVGAKILF</sequence>